<evidence type="ECO:0000313" key="2">
    <source>
        <dbReference type="Proteomes" id="UP000692954"/>
    </source>
</evidence>
<accession>A0A8S1JYB5</accession>
<comment type="caution">
    <text evidence="1">The sequence shown here is derived from an EMBL/GenBank/DDBJ whole genome shotgun (WGS) entry which is preliminary data.</text>
</comment>
<dbReference type="AlphaFoldDB" id="A0A8S1JYB5"/>
<gene>
    <name evidence="1" type="ORF">PSON_ATCC_30995.1.T0020414</name>
</gene>
<dbReference type="OrthoDB" id="285362at2759"/>
<keyword evidence="2" id="KW-1185">Reference proteome</keyword>
<dbReference type="Proteomes" id="UP000692954">
    <property type="component" value="Unassembled WGS sequence"/>
</dbReference>
<name>A0A8S1JYB5_9CILI</name>
<proteinExistence type="predicted"/>
<evidence type="ECO:0000313" key="1">
    <source>
        <dbReference type="EMBL" id="CAD8047481.1"/>
    </source>
</evidence>
<reference evidence="1" key="1">
    <citation type="submission" date="2021-01" db="EMBL/GenBank/DDBJ databases">
        <authorList>
            <consortium name="Genoscope - CEA"/>
            <person name="William W."/>
        </authorList>
    </citation>
    <scope>NUCLEOTIDE SEQUENCE</scope>
</reference>
<sequence length="307" mass="36377">MNFSIDPSLNLSHFNNLLNKQIKKVNMKKEKQIIRKEFKQSNTPKHEAKYICELIRPLIKEEKQSQEVSKPNEKGRHTFGHLLKDNFSIQFKIMAVSNQKNDLIFNCLPYQQNKLFELKINFPFYLFLEQVSNFQVGFENKKNLFSPKQLEMPQEIIEFIVDNNQIVIGCNRSVNKNWLKMLGINSDMIIDFIQQSQVFPIGWISNAIKSYNFYQDFMQTQSIQVCLINYNGQKFNAQVQIKYQQESILKKKIFERYIISYLIDRKQLSLQQVEQNFANYFGINQISKELADNFIEHTNKQCGIKNL</sequence>
<protein>
    <submittedName>
        <fullName evidence="1">Uncharacterized protein</fullName>
    </submittedName>
</protein>
<dbReference type="EMBL" id="CAJJDN010000002">
    <property type="protein sequence ID" value="CAD8047481.1"/>
    <property type="molecule type" value="Genomic_DNA"/>
</dbReference>
<organism evidence="1 2">
    <name type="scientific">Paramecium sonneborni</name>
    <dbReference type="NCBI Taxonomy" id="65129"/>
    <lineage>
        <taxon>Eukaryota</taxon>
        <taxon>Sar</taxon>
        <taxon>Alveolata</taxon>
        <taxon>Ciliophora</taxon>
        <taxon>Intramacronucleata</taxon>
        <taxon>Oligohymenophorea</taxon>
        <taxon>Peniculida</taxon>
        <taxon>Parameciidae</taxon>
        <taxon>Paramecium</taxon>
    </lineage>
</organism>